<dbReference type="InterPro" id="IPR012338">
    <property type="entry name" value="Beta-lactam/transpept-like"/>
</dbReference>
<dbReference type="InterPro" id="IPR001466">
    <property type="entry name" value="Beta-lactam-related"/>
</dbReference>
<evidence type="ECO:0000259" key="2">
    <source>
        <dbReference type="Pfam" id="PF00144"/>
    </source>
</evidence>
<dbReference type="PROSITE" id="PS51257">
    <property type="entry name" value="PROKAR_LIPOPROTEIN"/>
    <property type="match status" value="1"/>
</dbReference>
<keyword evidence="4" id="KW-1185">Reference proteome</keyword>
<name>A0ABX5PX70_9FLAO</name>
<feature type="domain" description="Beta-lactamase-related" evidence="2">
    <location>
        <begin position="72"/>
        <end position="344"/>
    </location>
</feature>
<reference evidence="3 4" key="1">
    <citation type="submission" date="2018-06" db="EMBL/GenBank/DDBJ databases">
        <title>Genomic Encyclopedia of Archaeal and Bacterial Type Strains, Phase II (KMG-II): from individual species to whole genera.</title>
        <authorList>
            <person name="Goeker M."/>
        </authorList>
    </citation>
    <scope>NUCLEOTIDE SEQUENCE [LARGE SCALE GENOMIC DNA]</scope>
    <source>
        <strain evidence="3 4">DSM 17205</strain>
    </source>
</reference>
<gene>
    <name evidence="3" type="ORF">LX97_02055</name>
</gene>
<dbReference type="Proteomes" id="UP000248584">
    <property type="component" value="Unassembled WGS sequence"/>
</dbReference>
<evidence type="ECO:0000313" key="3">
    <source>
        <dbReference type="EMBL" id="PZX39701.1"/>
    </source>
</evidence>
<dbReference type="SUPFAM" id="SSF56601">
    <property type="entry name" value="beta-lactamase/transpeptidase-like"/>
    <property type="match status" value="1"/>
</dbReference>
<accession>A0ABX5PX70</accession>
<keyword evidence="1" id="KW-0732">Signal</keyword>
<comment type="caution">
    <text evidence="3">The sequence shown here is derived from an EMBL/GenBank/DDBJ whole genome shotgun (WGS) entry which is preliminary data.</text>
</comment>
<evidence type="ECO:0000256" key="1">
    <source>
        <dbReference type="SAM" id="SignalP"/>
    </source>
</evidence>
<dbReference type="PANTHER" id="PTHR43283">
    <property type="entry name" value="BETA-LACTAMASE-RELATED"/>
    <property type="match status" value="1"/>
</dbReference>
<proteinExistence type="predicted"/>
<organism evidence="3 4">
    <name type="scientific">Nonlabens dokdonensis</name>
    <dbReference type="NCBI Taxonomy" id="328515"/>
    <lineage>
        <taxon>Bacteria</taxon>
        <taxon>Pseudomonadati</taxon>
        <taxon>Bacteroidota</taxon>
        <taxon>Flavobacteriia</taxon>
        <taxon>Flavobacteriales</taxon>
        <taxon>Flavobacteriaceae</taxon>
        <taxon>Nonlabens</taxon>
    </lineage>
</organism>
<dbReference type="Pfam" id="PF00144">
    <property type="entry name" value="Beta-lactamase"/>
    <property type="match status" value="1"/>
</dbReference>
<dbReference type="PANTHER" id="PTHR43283:SF7">
    <property type="entry name" value="BETA-LACTAMASE-RELATED DOMAIN-CONTAINING PROTEIN"/>
    <property type="match status" value="1"/>
</dbReference>
<feature type="chain" id="PRO_5046640615" evidence="1">
    <location>
        <begin position="23"/>
        <end position="367"/>
    </location>
</feature>
<dbReference type="Gene3D" id="3.40.710.10">
    <property type="entry name" value="DD-peptidase/beta-lactamase superfamily"/>
    <property type="match status" value="1"/>
</dbReference>
<feature type="signal peptide" evidence="1">
    <location>
        <begin position="1"/>
        <end position="22"/>
    </location>
</feature>
<protein>
    <submittedName>
        <fullName evidence="3">CubicO group peptidase (Beta-lactamase class C family)</fullName>
    </submittedName>
</protein>
<sequence length="367" mass="40890">MMKYWYFSLTLFVVILSSCNSTDDNLFIPIEEAYFPSLNGNSWETSTPESLNWDTQKLTELNTFLETNETRAFIILVNGKIVVEEYWNNDLLGQPFDVNSNWYWASAGKSLTGTLIGIAQEDGFLDINDKTSDYLGAGWTSMPQAKEDLITIRNHLTFTTGIDYNVTNDNCYDPSCLNYLNDAGDEWYYHNGTYLITHDILEAATGVSNNDYTTSAIKDKIGMTGLWTNTAQSSNLFISTARSAARFGLLTLNRGNWNGTTVLGDSTYFNDMTNTSQNINESYGYLWWLNGKNSLRFPGSTATIPSSLTPSGPVDMISALGKNGQFIDVVPSLNMVVIRMGNEPSGSLVPVTLHDEMWAKIMDVTSN</sequence>
<dbReference type="InterPro" id="IPR050789">
    <property type="entry name" value="Diverse_Enzym_Activities"/>
</dbReference>
<dbReference type="EMBL" id="QKZR01000003">
    <property type="protein sequence ID" value="PZX39701.1"/>
    <property type="molecule type" value="Genomic_DNA"/>
</dbReference>
<evidence type="ECO:0000313" key="4">
    <source>
        <dbReference type="Proteomes" id="UP000248584"/>
    </source>
</evidence>